<keyword evidence="4" id="KW-1185">Reference proteome</keyword>
<accession>A0A8J2ZDI1</accession>
<dbReference type="RefSeq" id="WP_188901991.1">
    <property type="nucleotide sequence ID" value="NZ_BMKS01000010.1"/>
</dbReference>
<evidence type="ECO:0000256" key="1">
    <source>
        <dbReference type="SAM" id="MobiDB-lite"/>
    </source>
</evidence>
<dbReference type="PROSITE" id="PS51257">
    <property type="entry name" value="PROKAR_LIPOPROTEIN"/>
    <property type="match status" value="1"/>
</dbReference>
<name>A0A8J2ZDI1_9PROT</name>
<protein>
    <submittedName>
        <fullName evidence="3">Uncharacterized protein</fullName>
    </submittedName>
</protein>
<proteinExistence type="predicted"/>
<dbReference type="Proteomes" id="UP000597507">
    <property type="component" value="Unassembled WGS sequence"/>
</dbReference>
<feature type="signal peptide" evidence="2">
    <location>
        <begin position="1"/>
        <end position="25"/>
    </location>
</feature>
<feature type="region of interest" description="Disordered" evidence="1">
    <location>
        <begin position="175"/>
        <end position="204"/>
    </location>
</feature>
<keyword evidence="2" id="KW-0732">Signal</keyword>
<sequence>MAAAARAARVPAALALLLVLGAAGCAPEAMPPSAVLPADAVAGAGDPTRAAILHAADAFSRPGRLAGRPEEAARAVAEVEHLAVELSTGPRWAGLSPLVGQQMQAARAELRGALGIPPGAPPQAVIDQLFAASRALRAGDRAGAAAALSPPVFPAGGQATLDRLAMLPPLPRTASATALAQQEMIRSDRERHRGPGPLIPRGIQ</sequence>
<evidence type="ECO:0000313" key="3">
    <source>
        <dbReference type="EMBL" id="GGG42022.1"/>
    </source>
</evidence>
<dbReference type="AlphaFoldDB" id="A0A8J2ZDI1"/>
<evidence type="ECO:0000313" key="4">
    <source>
        <dbReference type="Proteomes" id="UP000597507"/>
    </source>
</evidence>
<organism evidence="3 4">
    <name type="scientific">Caldovatus sediminis</name>
    <dbReference type="NCBI Taxonomy" id="2041189"/>
    <lineage>
        <taxon>Bacteria</taxon>
        <taxon>Pseudomonadati</taxon>
        <taxon>Pseudomonadota</taxon>
        <taxon>Alphaproteobacteria</taxon>
        <taxon>Acetobacterales</taxon>
        <taxon>Roseomonadaceae</taxon>
        <taxon>Caldovatus</taxon>
    </lineage>
</organism>
<comment type="caution">
    <text evidence="3">The sequence shown here is derived from an EMBL/GenBank/DDBJ whole genome shotgun (WGS) entry which is preliminary data.</text>
</comment>
<evidence type="ECO:0000256" key="2">
    <source>
        <dbReference type="SAM" id="SignalP"/>
    </source>
</evidence>
<dbReference type="EMBL" id="BMKS01000010">
    <property type="protein sequence ID" value="GGG42022.1"/>
    <property type="molecule type" value="Genomic_DNA"/>
</dbReference>
<gene>
    <name evidence="3" type="ORF">GCM10010964_31890</name>
</gene>
<reference evidence="3 4" key="1">
    <citation type="journal article" date="2014" name="Int. J. Syst. Evol. Microbiol.">
        <title>Complete genome sequence of Corynebacterium casei LMG S-19264T (=DSM 44701T), isolated from a smear-ripened cheese.</title>
        <authorList>
            <consortium name="US DOE Joint Genome Institute (JGI-PGF)"/>
            <person name="Walter F."/>
            <person name="Albersmeier A."/>
            <person name="Kalinowski J."/>
            <person name="Ruckert C."/>
        </authorList>
    </citation>
    <scope>NUCLEOTIDE SEQUENCE [LARGE SCALE GENOMIC DNA]</scope>
    <source>
        <strain evidence="3 4">CGMCC 1.16330</strain>
    </source>
</reference>
<feature type="chain" id="PRO_5035159218" evidence="2">
    <location>
        <begin position="26"/>
        <end position="204"/>
    </location>
</feature>